<feature type="transmembrane region" description="Helical" evidence="1">
    <location>
        <begin position="61"/>
        <end position="79"/>
    </location>
</feature>
<keyword evidence="1" id="KW-0812">Transmembrane</keyword>
<dbReference type="GO" id="GO:0042802">
    <property type="term" value="F:identical protein binding"/>
    <property type="evidence" value="ECO:0007669"/>
    <property type="project" value="TreeGrafter"/>
</dbReference>
<proteinExistence type="predicted"/>
<comment type="caution">
    <text evidence="3">The sequence shown here is derived from an EMBL/GenBank/DDBJ whole genome shotgun (WGS) entry which is preliminary data.</text>
</comment>
<reference evidence="3 4" key="1">
    <citation type="submission" date="2018-05" db="EMBL/GenBank/DDBJ databases">
        <title>The Hungate 1000. A catalogue of reference genomes from the rumen microbiome.</title>
        <authorList>
            <person name="Kelly W."/>
        </authorList>
    </citation>
    <scope>NUCLEOTIDE SEQUENCE [LARGE SCALE GENOMIC DNA]</scope>
    <source>
        <strain evidence="3 4">NLAE-zl-C242</strain>
    </source>
</reference>
<feature type="transmembrane region" description="Helical" evidence="1">
    <location>
        <begin position="154"/>
        <end position="176"/>
    </location>
</feature>
<dbReference type="PANTHER" id="PTHR40448">
    <property type="entry name" value="TWO-COMPONENT SENSOR HISTIDINE KINASE"/>
    <property type="match status" value="1"/>
</dbReference>
<dbReference type="Gene3D" id="3.30.565.10">
    <property type="entry name" value="Histidine kinase-like ATPase, C-terminal domain"/>
    <property type="match status" value="1"/>
</dbReference>
<sequence>MVVFLLFCYDLLLYCIDFLILAKFMDAQYGEPRCTHTQRNILLILIAGVSAALLWNSPFGGTYPFFSVIFSFAFLIFYEGNQQNKLLFSAIQLVISGYLVMLTIALLRSFDVNLKYININYYISLGSMHLIFWLLILLLWKLSPRNPTILPNRFLSVVLAIPVSSLLVLFFFLIRINNNADILFSLEVPLLCVFIFINITTAFIYSKFCNLLSQNNEILLLKQQLNLSAQHFQNLTDSQEKLKGVRHDMKNHLQALLLMSKQTPLQTSDMQVYIKKLLSNVNDTSQIISTGNLGVDSILSLKITQIKEKQIPISSKIILPKGIHMSFDESIIVLGNILDNALEACEKLPPENRWIRLEINYVQQALFIRISNPLPTWNQKIPVDESGHGFGLKNVHTVVRNHNGTMNINRDNEVFSIKIVMYNI</sequence>
<feature type="transmembrane region" description="Helical" evidence="1">
    <location>
        <begin position="86"/>
        <end position="107"/>
    </location>
</feature>
<accession>A0A2Y9BDS9</accession>
<dbReference type="PANTHER" id="PTHR40448:SF1">
    <property type="entry name" value="TWO-COMPONENT SENSOR HISTIDINE KINASE"/>
    <property type="match status" value="1"/>
</dbReference>
<dbReference type="InterPro" id="IPR032834">
    <property type="entry name" value="NatK-like_C"/>
</dbReference>
<evidence type="ECO:0000313" key="3">
    <source>
        <dbReference type="EMBL" id="PWJ31895.1"/>
    </source>
</evidence>
<dbReference type="InterPro" id="IPR036890">
    <property type="entry name" value="HATPase_C_sf"/>
</dbReference>
<dbReference type="Pfam" id="PF14501">
    <property type="entry name" value="HATPase_c_5"/>
    <property type="match status" value="1"/>
</dbReference>
<evidence type="ECO:0000256" key="1">
    <source>
        <dbReference type="SAM" id="Phobius"/>
    </source>
</evidence>
<dbReference type="RefSeq" id="WP_181368531.1">
    <property type="nucleotide sequence ID" value="NZ_BAAACK010000007.1"/>
</dbReference>
<dbReference type="AlphaFoldDB" id="A0A2Y9BDS9"/>
<feature type="domain" description="Sensor histidine kinase NatK-like C-terminal" evidence="2">
    <location>
        <begin position="331"/>
        <end position="421"/>
    </location>
</feature>
<protein>
    <submittedName>
        <fullName evidence="3">GHKL domain-containing protein</fullName>
    </submittedName>
</protein>
<dbReference type="Proteomes" id="UP000245845">
    <property type="component" value="Unassembled WGS sequence"/>
</dbReference>
<feature type="transmembrane region" description="Helical" evidence="1">
    <location>
        <begin position="6"/>
        <end position="25"/>
    </location>
</feature>
<organism evidence="3 4">
    <name type="scientific">Faecalicatena orotica</name>
    <dbReference type="NCBI Taxonomy" id="1544"/>
    <lineage>
        <taxon>Bacteria</taxon>
        <taxon>Bacillati</taxon>
        <taxon>Bacillota</taxon>
        <taxon>Clostridia</taxon>
        <taxon>Lachnospirales</taxon>
        <taxon>Lachnospiraceae</taxon>
        <taxon>Faecalicatena</taxon>
    </lineage>
</organism>
<gene>
    <name evidence="3" type="ORF">A8806_101182</name>
</gene>
<keyword evidence="1" id="KW-0472">Membrane</keyword>
<keyword evidence="4" id="KW-1185">Reference proteome</keyword>
<feature type="transmembrane region" description="Helical" evidence="1">
    <location>
        <begin position="119"/>
        <end position="142"/>
    </location>
</feature>
<name>A0A2Y9BDS9_9FIRM</name>
<evidence type="ECO:0000259" key="2">
    <source>
        <dbReference type="Pfam" id="PF14501"/>
    </source>
</evidence>
<feature type="transmembrane region" description="Helical" evidence="1">
    <location>
        <begin position="182"/>
        <end position="205"/>
    </location>
</feature>
<evidence type="ECO:0000313" key="4">
    <source>
        <dbReference type="Proteomes" id="UP000245845"/>
    </source>
</evidence>
<feature type="transmembrane region" description="Helical" evidence="1">
    <location>
        <begin position="37"/>
        <end position="55"/>
    </location>
</feature>
<keyword evidence="1" id="KW-1133">Transmembrane helix</keyword>
<dbReference type="CDD" id="cd16935">
    <property type="entry name" value="HATPase_AgrC-ComD-like"/>
    <property type="match status" value="1"/>
</dbReference>
<dbReference type="EMBL" id="QGDL01000001">
    <property type="protein sequence ID" value="PWJ31895.1"/>
    <property type="molecule type" value="Genomic_DNA"/>
</dbReference>
<dbReference type="SUPFAM" id="SSF55874">
    <property type="entry name" value="ATPase domain of HSP90 chaperone/DNA topoisomerase II/histidine kinase"/>
    <property type="match status" value="1"/>
</dbReference>